<reference evidence="2 3" key="1">
    <citation type="submission" date="2021-01" db="EMBL/GenBank/DDBJ databases">
        <title>FDA dAtabase for Regulatory Grade micrObial Sequences (FDA-ARGOS): Supporting development and validation of Infectious Disease Dx tests.</title>
        <authorList>
            <person name="Nelson B."/>
            <person name="Plummer A."/>
            <person name="Tallon L."/>
            <person name="Sadzewicz L."/>
            <person name="Zhao X."/>
            <person name="Boylan J."/>
            <person name="Ott S."/>
            <person name="Bowen H."/>
            <person name="Vavikolanu K."/>
            <person name="Mehta A."/>
            <person name="Aluvathingal J."/>
            <person name="Nadendla S."/>
            <person name="Myers T."/>
            <person name="Yan Y."/>
            <person name="Sichtig H."/>
        </authorList>
    </citation>
    <scope>NUCLEOTIDE SEQUENCE [LARGE SCALE GENOMIC DNA]</scope>
    <source>
        <strain evidence="2 3">FDAARGOS_1161</strain>
    </source>
</reference>
<evidence type="ECO:0000313" key="3">
    <source>
        <dbReference type="Proteomes" id="UP000595254"/>
    </source>
</evidence>
<accession>A0A974S115</accession>
<evidence type="ECO:0000313" key="2">
    <source>
        <dbReference type="EMBL" id="QQS99769.1"/>
    </source>
</evidence>
<dbReference type="KEGG" id="ppsr:I6J18_19605"/>
<dbReference type="AlphaFoldDB" id="A0A974S115"/>
<sequence length="363" mass="42121">MRVGIITFHRAINFGAILQVYALQTSIEKFGVDCEVIDYRSSFIEKHYQPISIKSLPSFRQVAVIILKNGAVKNNRLNFENFSNKYLNISSVIYEKKEQLEGSNDYYDLFITGSDQVWNYLTAGFDKSYFLDFVQDKSKKNSYAASFGVDSIPETYKKDYYKLLSDFQNISVREQQGADIVKDVLEVNPPVLLDPTLMLNREEWNRVSSKNKENAEYLLLYLIAESKSIISLAKRVAKERNLKIIYISDRLYKSTGMDNRSKVGVDEWVNLFLNASFIVTNSFHGVAFSINFQKEFYMQYLPGNAKVNSRLENILELTGLKDRFVSDFEKINIDHIDYSKVNKILQQEREKSIKYLKNVLNKD</sequence>
<dbReference type="GO" id="GO:0016740">
    <property type="term" value="F:transferase activity"/>
    <property type="evidence" value="ECO:0007669"/>
    <property type="project" value="UniProtKB-KW"/>
</dbReference>
<proteinExistence type="predicted"/>
<dbReference type="Proteomes" id="UP000595254">
    <property type="component" value="Chromosome"/>
</dbReference>
<dbReference type="Pfam" id="PF04230">
    <property type="entry name" value="PS_pyruv_trans"/>
    <property type="match status" value="1"/>
</dbReference>
<keyword evidence="2" id="KW-0808">Transferase</keyword>
<evidence type="ECO:0000259" key="1">
    <source>
        <dbReference type="Pfam" id="PF04230"/>
    </source>
</evidence>
<dbReference type="InterPro" id="IPR007345">
    <property type="entry name" value="Polysacch_pyruvyl_Trfase"/>
</dbReference>
<gene>
    <name evidence="2" type="ORF">I6J18_19605</name>
</gene>
<name>A0A974S115_PERPY</name>
<dbReference type="EMBL" id="CP068053">
    <property type="protein sequence ID" value="QQS99769.1"/>
    <property type="molecule type" value="Genomic_DNA"/>
</dbReference>
<keyword evidence="3" id="KW-1185">Reference proteome</keyword>
<protein>
    <submittedName>
        <fullName evidence="2">Polysaccharide pyruvyl transferase family protein</fullName>
    </submittedName>
</protein>
<feature type="domain" description="Polysaccharide pyruvyl transferase" evidence="1">
    <location>
        <begin position="13"/>
        <end position="297"/>
    </location>
</feature>
<dbReference type="RefSeq" id="WP_201647654.1">
    <property type="nucleotide sequence ID" value="NZ_CP068053.1"/>
</dbReference>
<organism evidence="2 3">
    <name type="scientific">Peribacillus psychrosaccharolyticus</name>
    <name type="common">Bacillus psychrosaccharolyticus</name>
    <dbReference type="NCBI Taxonomy" id="1407"/>
    <lineage>
        <taxon>Bacteria</taxon>
        <taxon>Bacillati</taxon>
        <taxon>Bacillota</taxon>
        <taxon>Bacilli</taxon>
        <taxon>Bacillales</taxon>
        <taxon>Bacillaceae</taxon>
        <taxon>Peribacillus</taxon>
    </lineage>
</organism>